<comment type="caution">
    <text evidence="8">The sequence shown here is derived from an EMBL/GenBank/DDBJ whole genome shotgun (WGS) entry which is preliminary data.</text>
</comment>
<keyword evidence="4" id="KW-0804">Transcription</keyword>
<comment type="similarity">
    <text evidence="1">Belongs to the sigma-70 factor family. ECF subfamily.</text>
</comment>
<dbReference type="PANTHER" id="PTHR43133">
    <property type="entry name" value="RNA POLYMERASE ECF-TYPE SIGMA FACTO"/>
    <property type="match status" value="1"/>
</dbReference>
<reference evidence="8 9" key="1">
    <citation type="submission" date="2020-07" db="EMBL/GenBank/DDBJ databases">
        <title>Genomic Encyclopedia of Type Strains, Phase IV (KMG-V): Genome sequencing to study the core and pangenomes of soil and plant-associated prokaryotes.</title>
        <authorList>
            <person name="Whitman W."/>
        </authorList>
    </citation>
    <scope>NUCLEOTIDE SEQUENCE [LARGE SCALE GENOMIC DNA]</scope>
    <source>
        <strain evidence="8 9">M8UP30</strain>
    </source>
</reference>
<dbReference type="Pfam" id="PF04542">
    <property type="entry name" value="Sigma70_r2"/>
    <property type="match status" value="1"/>
</dbReference>
<keyword evidence="2" id="KW-0805">Transcription regulation</keyword>
<evidence type="ECO:0000256" key="1">
    <source>
        <dbReference type="ARBA" id="ARBA00010641"/>
    </source>
</evidence>
<feature type="region of interest" description="Disordered" evidence="5">
    <location>
        <begin position="217"/>
        <end position="245"/>
    </location>
</feature>
<feature type="domain" description="RNA polymerase sigma factor 70 region 4 type 2" evidence="7">
    <location>
        <begin position="146"/>
        <end position="197"/>
    </location>
</feature>
<dbReference type="InterPro" id="IPR013324">
    <property type="entry name" value="RNA_pol_sigma_r3/r4-like"/>
</dbReference>
<dbReference type="NCBIfam" id="TIGR02937">
    <property type="entry name" value="sigma70-ECF"/>
    <property type="match status" value="1"/>
</dbReference>
<dbReference type="Gene3D" id="1.10.10.10">
    <property type="entry name" value="Winged helix-like DNA-binding domain superfamily/Winged helix DNA-binding domain"/>
    <property type="match status" value="1"/>
</dbReference>
<evidence type="ECO:0000313" key="9">
    <source>
        <dbReference type="Proteomes" id="UP000534186"/>
    </source>
</evidence>
<dbReference type="GO" id="GO:0003677">
    <property type="term" value="F:DNA binding"/>
    <property type="evidence" value="ECO:0007669"/>
    <property type="project" value="InterPro"/>
</dbReference>
<evidence type="ECO:0000256" key="3">
    <source>
        <dbReference type="ARBA" id="ARBA00023082"/>
    </source>
</evidence>
<keyword evidence="3" id="KW-0731">Sigma factor</keyword>
<dbReference type="Proteomes" id="UP000534186">
    <property type="component" value="Unassembled WGS sequence"/>
</dbReference>
<name>A0A7Y9T789_9BACT</name>
<dbReference type="Pfam" id="PF08281">
    <property type="entry name" value="Sigma70_r4_2"/>
    <property type="match status" value="1"/>
</dbReference>
<protein>
    <submittedName>
        <fullName evidence="8">RNA polymerase sigma-70 factor (ECF subfamily)</fullName>
    </submittedName>
</protein>
<proteinExistence type="inferred from homology"/>
<organism evidence="8 9">
    <name type="scientific">Tunturiibacter lichenicola</name>
    <dbReference type="NCBI Taxonomy" id="2051959"/>
    <lineage>
        <taxon>Bacteria</taxon>
        <taxon>Pseudomonadati</taxon>
        <taxon>Acidobacteriota</taxon>
        <taxon>Terriglobia</taxon>
        <taxon>Terriglobales</taxon>
        <taxon>Acidobacteriaceae</taxon>
        <taxon>Tunturiibacter</taxon>
    </lineage>
</organism>
<dbReference type="GO" id="GO:0016987">
    <property type="term" value="F:sigma factor activity"/>
    <property type="evidence" value="ECO:0007669"/>
    <property type="project" value="UniProtKB-KW"/>
</dbReference>
<dbReference type="PANTHER" id="PTHR43133:SF51">
    <property type="entry name" value="RNA POLYMERASE SIGMA FACTOR"/>
    <property type="match status" value="1"/>
</dbReference>
<evidence type="ECO:0000259" key="6">
    <source>
        <dbReference type="Pfam" id="PF04542"/>
    </source>
</evidence>
<gene>
    <name evidence="8" type="ORF">HDF12_004556</name>
</gene>
<evidence type="ECO:0000256" key="5">
    <source>
        <dbReference type="SAM" id="MobiDB-lite"/>
    </source>
</evidence>
<evidence type="ECO:0000259" key="7">
    <source>
        <dbReference type="Pfam" id="PF08281"/>
    </source>
</evidence>
<dbReference type="InterPro" id="IPR007627">
    <property type="entry name" value="RNA_pol_sigma70_r2"/>
</dbReference>
<dbReference type="InterPro" id="IPR014284">
    <property type="entry name" value="RNA_pol_sigma-70_dom"/>
</dbReference>
<dbReference type="InterPro" id="IPR013249">
    <property type="entry name" value="RNA_pol_sigma70_r4_t2"/>
</dbReference>
<sequence>MNPSEQNGSPSPVGNGQDKHGDLLLVLAACSGDSHAFVELSKPHSTRILLTLYRITKNWQDAEDALQEALMKAFLHLDSFQGKASFSTWFTSIAVNTALMLLRKRRGVLEIAIDNGGEVDTYGEWDLTDSRDNPEQCFERQQRAELIQSGILQLPTGLRKVIELQHSRDLSTKEIAQCLGISLVATKSRLLRARTALRVFVQREAGKSPTHAELAWAKQPAFPKNSDTDINASPTRRKTKNGSSSDLIAHSLVSVKVMSPIWKKTIRPGDEELSPVGGT</sequence>
<feature type="domain" description="RNA polymerase sigma-70 region 2" evidence="6">
    <location>
        <begin position="44"/>
        <end position="106"/>
    </location>
</feature>
<dbReference type="GO" id="GO:0006352">
    <property type="term" value="P:DNA-templated transcription initiation"/>
    <property type="evidence" value="ECO:0007669"/>
    <property type="project" value="InterPro"/>
</dbReference>
<dbReference type="AlphaFoldDB" id="A0A7Y9T789"/>
<evidence type="ECO:0000256" key="2">
    <source>
        <dbReference type="ARBA" id="ARBA00023015"/>
    </source>
</evidence>
<dbReference type="InterPro" id="IPR013325">
    <property type="entry name" value="RNA_pol_sigma_r2"/>
</dbReference>
<dbReference type="InterPro" id="IPR036388">
    <property type="entry name" value="WH-like_DNA-bd_sf"/>
</dbReference>
<evidence type="ECO:0000313" key="8">
    <source>
        <dbReference type="EMBL" id="NYF54134.1"/>
    </source>
</evidence>
<dbReference type="SUPFAM" id="SSF88659">
    <property type="entry name" value="Sigma3 and sigma4 domains of RNA polymerase sigma factors"/>
    <property type="match status" value="1"/>
</dbReference>
<dbReference type="InterPro" id="IPR039425">
    <property type="entry name" value="RNA_pol_sigma-70-like"/>
</dbReference>
<dbReference type="EMBL" id="JACCCV010000003">
    <property type="protein sequence ID" value="NYF54134.1"/>
    <property type="molecule type" value="Genomic_DNA"/>
</dbReference>
<accession>A0A7Y9T789</accession>
<dbReference type="SUPFAM" id="SSF88946">
    <property type="entry name" value="Sigma2 domain of RNA polymerase sigma factors"/>
    <property type="match status" value="1"/>
</dbReference>
<dbReference type="CDD" id="cd06171">
    <property type="entry name" value="Sigma70_r4"/>
    <property type="match status" value="1"/>
</dbReference>
<evidence type="ECO:0000256" key="4">
    <source>
        <dbReference type="ARBA" id="ARBA00023163"/>
    </source>
</evidence>
<dbReference type="Gene3D" id="1.10.1740.10">
    <property type="match status" value="1"/>
</dbReference>